<dbReference type="Proteomes" id="UP000594263">
    <property type="component" value="Unplaced"/>
</dbReference>
<dbReference type="PANTHER" id="PTHR37758:SF1">
    <property type="entry name" value="OS03G0334300 PROTEIN"/>
    <property type="match status" value="1"/>
</dbReference>
<keyword evidence="2" id="KW-1185">Reference proteome</keyword>
<protein>
    <submittedName>
        <fullName evidence="1">Uncharacterized protein</fullName>
    </submittedName>
</protein>
<sequence>MEISSSSHNFTLSRNFGCAIRSQRKSKMPPSLPMPPAPVRRPAALCLKAATECGSCAPELMEMEEWREMLKWGDKCRGSSSGVVELLECLEREAIMGEDEGRDPVDYNRRARIFNTSSRVFQALKHQSEFNDNAPSQD</sequence>
<dbReference type="PANTHER" id="PTHR37758">
    <property type="entry name" value="OS03G0334300 PROTEIN"/>
    <property type="match status" value="1"/>
</dbReference>
<dbReference type="GO" id="GO:0009507">
    <property type="term" value="C:chloroplast"/>
    <property type="evidence" value="ECO:0007669"/>
    <property type="project" value="TreeGrafter"/>
</dbReference>
<organism evidence="1 2">
    <name type="scientific">Kalanchoe fedtschenkoi</name>
    <name type="common">Lavender scallops</name>
    <name type="synonym">South American air plant</name>
    <dbReference type="NCBI Taxonomy" id="63787"/>
    <lineage>
        <taxon>Eukaryota</taxon>
        <taxon>Viridiplantae</taxon>
        <taxon>Streptophyta</taxon>
        <taxon>Embryophyta</taxon>
        <taxon>Tracheophyta</taxon>
        <taxon>Spermatophyta</taxon>
        <taxon>Magnoliopsida</taxon>
        <taxon>eudicotyledons</taxon>
        <taxon>Gunneridae</taxon>
        <taxon>Pentapetalae</taxon>
        <taxon>Saxifragales</taxon>
        <taxon>Crassulaceae</taxon>
        <taxon>Kalanchoe</taxon>
    </lineage>
</organism>
<proteinExistence type="predicted"/>
<dbReference type="EnsemblPlants" id="Kaladp0032s0143.1.v1.1">
    <property type="protein sequence ID" value="Kaladp0032s0143.1.v1.1.CDS.1"/>
    <property type="gene ID" value="Kaladp0032s0143.v1.1"/>
</dbReference>
<name>A0A7N0TBY6_KALFE</name>
<evidence type="ECO:0000313" key="2">
    <source>
        <dbReference type="Proteomes" id="UP000594263"/>
    </source>
</evidence>
<dbReference type="Gramene" id="Kaladp0032s0143.1.v1.1">
    <property type="protein sequence ID" value="Kaladp0032s0143.1.v1.1.CDS.1"/>
    <property type="gene ID" value="Kaladp0032s0143.v1.1"/>
</dbReference>
<reference evidence="1" key="1">
    <citation type="submission" date="2021-01" db="UniProtKB">
        <authorList>
            <consortium name="EnsemblPlants"/>
        </authorList>
    </citation>
    <scope>IDENTIFICATION</scope>
</reference>
<evidence type="ECO:0000313" key="1">
    <source>
        <dbReference type="EnsemblPlants" id="Kaladp0032s0143.1.v1.1.CDS.1"/>
    </source>
</evidence>
<accession>A0A7N0TBY6</accession>
<dbReference type="AlphaFoldDB" id="A0A7N0TBY6"/>